<dbReference type="EMBL" id="KZ819603">
    <property type="protein sequence ID" value="PWN35210.1"/>
    <property type="molecule type" value="Genomic_DNA"/>
</dbReference>
<feature type="compositionally biased region" description="Pro residues" evidence="1">
    <location>
        <begin position="302"/>
        <end position="314"/>
    </location>
</feature>
<feature type="compositionally biased region" description="Gly residues" evidence="1">
    <location>
        <begin position="177"/>
        <end position="188"/>
    </location>
</feature>
<dbReference type="InParanoid" id="A0A316VCK2"/>
<evidence type="ECO:0000256" key="1">
    <source>
        <dbReference type="SAM" id="MobiDB-lite"/>
    </source>
</evidence>
<evidence type="ECO:0000313" key="3">
    <source>
        <dbReference type="EMBL" id="PWN35210.1"/>
    </source>
</evidence>
<feature type="region of interest" description="Disordered" evidence="1">
    <location>
        <begin position="258"/>
        <end position="348"/>
    </location>
</feature>
<dbReference type="PRINTS" id="PR01228">
    <property type="entry name" value="EGGSHELL"/>
</dbReference>
<evidence type="ECO:0000256" key="2">
    <source>
        <dbReference type="SAM" id="SignalP"/>
    </source>
</evidence>
<keyword evidence="4" id="KW-1185">Reference proteome</keyword>
<feature type="compositionally biased region" description="Gly residues" evidence="1">
    <location>
        <begin position="110"/>
        <end position="169"/>
    </location>
</feature>
<keyword evidence="2" id="KW-0732">Signal</keyword>
<sequence>MKLSFSSSTRFAAFCISTFHLLLTCDVAVGAPIPIKNGISFTIIKREPSPFGGGGGGGFPGFGGGGGGGFPGFGAGGFQPPHGIPMGPPPGMPPFGGGGHMPFGPPPGGMPGGMPGGGMPGGGGGGGGGGGEGGGGEGGGGGGEGGGGGGGGEGGGGGGEGGGGGGGGEAAAAPAAEGGGDGGGGGDGDNPEQALYYISEHTVATSRIPNMKFSIASVYVPFVAFAFAIISISSNEVSAAPIPASLLWTVAKSAIIKRSPADPPVPTNPFPTVLTPDPSSKPKPNPKPIPGYPEPKPKPEPFPKPNPSPYPQPKPEPKPKHGGTWPPPTGNTPKPKNPPTGFKIPKYQ</sequence>
<feature type="region of interest" description="Disordered" evidence="1">
    <location>
        <begin position="52"/>
        <end position="193"/>
    </location>
</feature>
<feature type="compositionally biased region" description="Pro residues" evidence="1">
    <location>
        <begin position="82"/>
        <end position="93"/>
    </location>
</feature>
<protein>
    <submittedName>
        <fullName evidence="3">Uncharacterized protein</fullName>
    </submittedName>
</protein>
<dbReference type="Proteomes" id="UP000245771">
    <property type="component" value="Unassembled WGS sequence"/>
</dbReference>
<feature type="chain" id="PRO_5016462874" evidence="2">
    <location>
        <begin position="31"/>
        <end position="348"/>
    </location>
</feature>
<reference evidence="3 4" key="1">
    <citation type="journal article" date="2018" name="Mol. Biol. Evol.">
        <title>Broad Genomic Sampling Reveals a Smut Pathogenic Ancestry of the Fungal Clade Ustilaginomycotina.</title>
        <authorList>
            <person name="Kijpornyongpan T."/>
            <person name="Mondo S.J."/>
            <person name="Barry K."/>
            <person name="Sandor L."/>
            <person name="Lee J."/>
            <person name="Lipzen A."/>
            <person name="Pangilinan J."/>
            <person name="LaButti K."/>
            <person name="Hainaut M."/>
            <person name="Henrissat B."/>
            <person name="Grigoriev I.V."/>
            <person name="Spatafora J.W."/>
            <person name="Aime M.C."/>
        </authorList>
    </citation>
    <scope>NUCLEOTIDE SEQUENCE [LARGE SCALE GENOMIC DNA]</scope>
    <source>
        <strain evidence="3 4">MCA 3882</strain>
    </source>
</reference>
<feature type="compositionally biased region" description="Pro residues" evidence="1">
    <location>
        <begin position="279"/>
        <end position="294"/>
    </location>
</feature>
<organism evidence="3 4">
    <name type="scientific">Meira miltonrushii</name>
    <dbReference type="NCBI Taxonomy" id="1280837"/>
    <lineage>
        <taxon>Eukaryota</taxon>
        <taxon>Fungi</taxon>
        <taxon>Dikarya</taxon>
        <taxon>Basidiomycota</taxon>
        <taxon>Ustilaginomycotina</taxon>
        <taxon>Exobasidiomycetes</taxon>
        <taxon>Exobasidiales</taxon>
        <taxon>Brachybasidiaceae</taxon>
        <taxon>Meira</taxon>
    </lineage>
</organism>
<dbReference type="AlphaFoldDB" id="A0A316VCK2"/>
<evidence type="ECO:0000313" key="4">
    <source>
        <dbReference type="Proteomes" id="UP000245771"/>
    </source>
</evidence>
<accession>A0A316VCK2</accession>
<dbReference type="RefSeq" id="XP_025355512.1">
    <property type="nucleotide sequence ID" value="XM_025500860.1"/>
</dbReference>
<name>A0A316VCK2_9BASI</name>
<feature type="compositionally biased region" description="Pro residues" evidence="1">
    <location>
        <begin position="325"/>
        <end position="338"/>
    </location>
</feature>
<gene>
    <name evidence="3" type="ORF">FA14DRAFT_178585</name>
</gene>
<feature type="compositionally biased region" description="Gly residues" evidence="1">
    <location>
        <begin position="52"/>
        <end position="77"/>
    </location>
</feature>
<dbReference type="GeneID" id="37022641"/>
<proteinExistence type="predicted"/>
<feature type="signal peptide" evidence="2">
    <location>
        <begin position="1"/>
        <end position="30"/>
    </location>
</feature>